<dbReference type="SMART" id="SM00034">
    <property type="entry name" value="CLECT"/>
    <property type="match status" value="2"/>
</dbReference>
<comment type="caution">
    <text evidence="3">The sequence shown here is derived from an EMBL/GenBank/DDBJ whole genome shotgun (WGS) entry which is preliminary data.</text>
</comment>
<evidence type="ECO:0000259" key="2">
    <source>
        <dbReference type="PROSITE" id="PS50041"/>
    </source>
</evidence>
<reference evidence="3 4" key="1">
    <citation type="journal article" date="2019" name="Sci. Data">
        <title>Hybrid genome assembly and annotation of Danionella translucida.</title>
        <authorList>
            <person name="Kadobianskyi M."/>
            <person name="Schulze L."/>
            <person name="Schuelke M."/>
            <person name="Judkewitz B."/>
        </authorList>
    </citation>
    <scope>NUCLEOTIDE SEQUENCE [LARGE SCALE GENOMIC DNA]</scope>
    <source>
        <strain evidence="3 4">Bolton</strain>
    </source>
</reference>
<dbReference type="InterPro" id="IPR016187">
    <property type="entry name" value="CTDL_fold"/>
</dbReference>
<gene>
    <name evidence="3" type="ORF">DNTS_007742</name>
</gene>
<dbReference type="Proteomes" id="UP000316079">
    <property type="component" value="Unassembled WGS sequence"/>
</dbReference>
<dbReference type="InterPro" id="IPR016186">
    <property type="entry name" value="C-type_lectin-like/link_sf"/>
</dbReference>
<dbReference type="InterPro" id="IPR018378">
    <property type="entry name" value="C-type_lectin_CS"/>
</dbReference>
<dbReference type="CDD" id="cd00037">
    <property type="entry name" value="CLECT"/>
    <property type="match status" value="1"/>
</dbReference>
<feature type="domain" description="C-type lectin" evidence="2">
    <location>
        <begin position="23"/>
        <end position="133"/>
    </location>
</feature>
<dbReference type="PANTHER" id="PTHR45784:SF8">
    <property type="entry name" value="C-TYPE MANNOSE RECEPTOR 2-RELATED"/>
    <property type="match status" value="1"/>
</dbReference>
<dbReference type="PROSITE" id="PS00615">
    <property type="entry name" value="C_TYPE_LECTIN_1"/>
    <property type="match status" value="1"/>
</dbReference>
<dbReference type="OrthoDB" id="547680at2759"/>
<dbReference type="PROSITE" id="PS50041">
    <property type="entry name" value="C_TYPE_LECTIN_2"/>
    <property type="match status" value="2"/>
</dbReference>
<organism evidence="3 4">
    <name type="scientific">Danionella cerebrum</name>
    <dbReference type="NCBI Taxonomy" id="2873325"/>
    <lineage>
        <taxon>Eukaryota</taxon>
        <taxon>Metazoa</taxon>
        <taxon>Chordata</taxon>
        <taxon>Craniata</taxon>
        <taxon>Vertebrata</taxon>
        <taxon>Euteleostomi</taxon>
        <taxon>Actinopterygii</taxon>
        <taxon>Neopterygii</taxon>
        <taxon>Teleostei</taxon>
        <taxon>Ostariophysi</taxon>
        <taxon>Cypriniformes</taxon>
        <taxon>Danionidae</taxon>
        <taxon>Danioninae</taxon>
        <taxon>Danionella</taxon>
    </lineage>
</organism>
<evidence type="ECO:0000313" key="3">
    <source>
        <dbReference type="EMBL" id="TRZ00403.1"/>
    </source>
</evidence>
<keyword evidence="4" id="KW-1185">Reference proteome</keyword>
<dbReference type="PANTHER" id="PTHR45784">
    <property type="entry name" value="C-TYPE LECTIN DOMAIN FAMILY 20 MEMBER A-RELATED"/>
    <property type="match status" value="1"/>
</dbReference>
<dbReference type="Pfam" id="PF00059">
    <property type="entry name" value="Lectin_C"/>
    <property type="match status" value="2"/>
</dbReference>
<dbReference type="SUPFAM" id="SSF56436">
    <property type="entry name" value="C-type lectin-like"/>
    <property type="match status" value="2"/>
</dbReference>
<dbReference type="STRING" id="623744.A0A553RDX9"/>
<keyword evidence="1" id="KW-1015">Disulfide bond</keyword>
<dbReference type="AlphaFoldDB" id="A0A553RDX9"/>
<proteinExistence type="predicted"/>
<name>A0A553RDX9_9TELE</name>
<evidence type="ECO:0000256" key="1">
    <source>
        <dbReference type="ARBA" id="ARBA00023157"/>
    </source>
</evidence>
<dbReference type="EMBL" id="SRMA01024448">
    <property type="protein sequence ID" value="TRZ00403.1"/>
    <property type="molecule type" value="Genomic_DNA"/>
</dbReference>
<evidence type="ECO:0000313" key="4">
    <source>
        <dbReference type="Proteomes" id="UP000316079"/>
    </source>
</evidence>
<accession>A0A553RDX9</accession>
<protein>
    <recommendedName>
        <fullName evidence="2">C-type lectin domain-containing protein</fullName>
    </recommendedName>
</protein>
<feature type="domain" description="C-type lectin" evidence="2">
    <location>
        <begin position="131"/>
        <end position="247"/>
    </location>
</feature>
<sequence length="252" mass="29098">METKASFTAFLFWSLFGLYTSLYRVHTYVSHSYKWKEAQDYCKRYWDDLSIFNKDELKPYSDNLQGTANVWIGLFRDPQYINTWRWVNGQGATDLSWDGGEPSSLSEKCAGVRLSSAKLHDLDCNTLAPFYCMNVFELVIVQQESTWEEAWIFCEKNYISLAVLSSELIMKEAMEKSTTAKTKVVWIGLGFLAGQWFWVNGEGVGYMVWSSAQLQCPAMNQRCGVYDVQQQVWKSADCEERLNFLCVKKSPI</sequence>
<dbReference type="Gene3D" id="3.10.100.10">
    <property type="entry name" value="Mannose-Binding Protein A, subunit A"/>
    <property type="match status" value="2"/>
</dbReference>
<dbReference type="InterPro" id="IPR001304">
    <property type="entry name" value="C-type_lectin-like"/>
</dbReference>